<dbReference type="SUPFAM" id="SSF88946">
    <property type="entry name" value="Sigma2 domain of RNA polymerase sigma factors"/>
    <property type="match status" value="1"/>
</dbReference>
<dbReference type="Pfam" id="PF04542">
    <property type="entry name" value="Sigma70_r2"/>
    <property type="match status" value="1"/>
</dbReference>
<dbReference type="GO" id="GO:0003677">
    <property type="term" value="F:DNA binding"/>
    <property type="evidence" value="ECO:0007669"/>
    <property type="project" value="InterPro"/>
</dbReference>
<dbReference type="InterPro" id="IPR036388">
    <property type="entry name" value="WH-like_DNA-bd_sf"/>
</dbReference>
<keyword evidence="4" id="KW-0804">Transcription</keyword>
<feature type="domain" description="RNA polymerase sigma-70 region 2" evidence="5">
    <location>
        <begin position="27"/>
        <end position="94"/>
    </location>
</feature>
<proteinExistence type="inferred from homology"/>
<accession>A0A518D1Q9</accession>
<gene>
    <name evidence="7" type="primary">sigK_2</name>
    <name evidence="7" type="ORF">Pla163_25390</name>
</gene>
<protein>
    <submittedName>
        <fullName evidence="7">ECF RNA polymerase sigma factor SigK</fullName>
    </submittedName>
</protein>
<dbReference type="PANTHER" id="PTHR43133:SF62">
    <property type="entry name" value="RNA POLYMERASE SIGMA FACTOR SIGZ"/>
    <property type="match status" value="1"/>
</dbReference>
<dbReference type="NCBIfam" id="TIGR02937">
    <property type="entry name" value="sigma70-ECF"/>
    <property type="match status" value="1"/>
</dbReference>
<dbReference type="InterPro" id="IPR007627">
    <property type="entry name" value="RNA_pol_sigma70_r2"/>
</dbReference>
<keyword evidence="3" id="KW-0731">Sigma factor</keyword>
<organism evidence="7 8">
    <name type="scientific">Rohdeia mirabilis</name>
    <dbReference type="NCBI Taxonomy" id="2528008"/>
    <lineage>
        <taxon>Bacteria</taxon>
        <taxon>Pseudomonadati</taxon>
        <taxon>Planctomycetota</taxon>
        <taxon>Planctomycetia</taxon>
        <taxon>Planctomycetia incertae sedis</taxon>
        <taxon>Rohdeia</taxon>
    </lineage>
</organism>
<reference evidence="7 8" key="1">
    <citation type="submission" date="2019-02" db="EMBL/GenBank/DDBJ databases">
        <title>Deep-cultivation of Planctomycetes and their phenomic and genomic characterization uncovers novel biology.</title>
        <authorList>
            <person name="Wiegand S."/>
            <person name="Jogler M."/>
            <person name="Boedeker C."/>
            <person name="Pinto D."/>
            <person name="Vollmers J."/>
            <person name="Rivas-Marin E."/>
            <person name="Kohn T."/>
            <person name="Peeters S.H."/>
            <person name="Heuer A."/>
            <person name="Rast P."/>
            <person name="Oberbeckmann S."/>
            <person name="Bunk B."/>
            <person name="Jeske O."/>
            <person name="Meyerdierks A."/>
            <person name="Storesund J.E."/>
            <person name="Kallscheuer N."/>
            <person name="Luecker S."/>
            <person name="Lage O.M."/>
            <person name="Pohl T."/>
            <person name="Merkel B.J."/>
            <person name="Hornburger P."/>
            <person name="Mueller R.-W."/>
            <person name="Bruemmer F."/>
            <person name="Labrenz M."/>
            <person name="Spormann A.M."/>
            <person name="Op den Camp H."/>
            <person name="Overmann J."/>
            <person name="Amann R."/>
            <person name="Jetten M.S.M."/>
            <person name="Mascher T."/>
            <person name="Medema M.H."/>
            <person name="Devos D.P."/>
            <person name="Kaster A.-K."/>
            <person name="Ovreas L."/>
            <person name="Rohde M."/>
            <person name="Galperin M.Y."/>
            <person name="Jogler C."/>
        </authorList>
    </citation>
    <scope>NUCLEOTIDE SEQUENCE [LARGE SCALE GENOMIC DNA]</scope>
    <source>
        <strain evidence="7 8">Pla163</strain>
    </source>
</reference>
<keyword evidence="2" id="KW-0805">Transcription regulation</keyword>
<evidence type="ECO:0000259" key="6">
    <source>
        <dbReference type="Pfam" id="PF08281"/>
    </source>
</evidence>
<dbReference type="Pfam" id="PF08281">
    <property type="entry name" value="Sigma70_r4_2"/>
    <property type="match status" value="1"/>
</dbReference>
<dbReference type="InterPro" id="IPR014284">
    <property type="entry name" value="RNA_pol_sigma-70_dom"/>
</dbReference>
<dbReference type="Proteomes" id="UP000319342">
    <property type="component" value="Chromosome"/>
</dbReference>
<evidence type="ECO:0000256" key="3">
    <source>
        <dbReference type="ARBA" id="ARBA00023082"/>
    </source>
</evidence>
<dbReference type="Gene3D" id="1.10.10.10">
    <property type="entry name" value="Winged helix-like DNA-binding domain superfamily/Winged helix DNA-binding domain"/>
    <property type="match status" value="1"/>
</dbReference>
<feature type="domain" description="RNA polymerase sigma factor 70 region 4 type 2" evidence="6">
    <location>
        <begin position="124"/>
        <end position="173"/>
    </location>
</feature>
<evidence type="ECO:0000313" key="8">
    <source>
        <dbReference type="Proteomes" id="UP000319342"/>
    </source>
</evidence>
<dbReference type="PANTHER" id="PTHR43133">
    <property type="entry name" value="RNA POLYMERASE ECF-TYPE SIGMA FACTO"/>
    <property type="match status" value="1"/>
</dbReference>
<dbReference type="InterPro" id="IPR039425">
    <property type="entry name" value="RNA_pol_sigma-70-like"/>
</dbReference>
<evidence type="ECO:0000256" key="2">
    <source>
        <dbReference type="ARBA" id="ARBA00023015"/>
    </source>
</evidence>
<keyword evidence="8" id="KW-1185">Reference proteome</keyword>
<dbReference type="InterPro" id="IPR013249">
    <property type="entry name" value="RNA_pol_sigma70_r4_t2"/>
</dbReference>
<dbReference type="AlphaFoldDB" id="A0A518D1Q9"/>
<dbReference type="InterPro" id="IPR013324">
    <property type="entry name" value="RNA_pol_sigma_r3/r4-like"/>
</dbReference>
<evidence type="ECO:0000256" key="4">
    <source>
        <dbReference type="ARBA" id="ARBA00023163"/>
    </source>
</evidence>
<dbReference type="GO" id="GO:0016987">
    <property type="term" value="F:sigma factor activity"/>
    <property type="evidence" value="ECO:0007669"/>
    <property type="project" value="UniProtKB-KW"/>
</dbReference>
<dbReference type="EMBL" id="CP036290">
    <property type="protein sequence ID" value="QDU85410.1"/>
    <property type="molecule type" value="Genomic_DNA"/>
</dbReference>
<evidence type="ECO:0000313" key="7">
    <source>
        <dbReference type="EMBL" id="QDU85410.1"/>
    </source>
</evidence>
<dbReference type="GO" id="GO:0006352">
    <property type="term" value="P:DNA-templated transcription initiation"/>
    <property type="evidence" value="ECO:0007669"/>
    <property type="project" value="InterPro"/>
</dbReference>
<dbReference type="Gene3D" id="1.10.1740.10">
    <property type="match status" value="1"/>
</dbReference>
<comment type="similarity">
    <text evidence="1">Belongs to the sigma-70 factor family. ECF subfamily.</text>
</comment>
<dbReference type="InterPro" id="IPR013325">
    <property type="entry name" value="RNA_pol_sigma_r2"/>
</dbReference>
<name>A0A518D1Q9_9BACT</name>
<evidence type="ECO:0000256" key="1">
    <source>
        <dbReference type="ARBA" id="ARBA00010641"/>
    </source>
</evidence>
<dbReference type="SUPFAM" id="SSF88659">
    <property type="entry name" value="Sigma3 and sigma4 domains of RNA polymerase sigma factors"/>
    <property type="match status" value="1"/>
</dbReference>
<evidence type="ECO:0000259" key="5">
    <source>
        <dbReference type="Pfam" id="PF04542"/>
    </source>
</evidence>
<sequence>MDRPATSDDLLVRIAAGDRSAVETCLARYGALVWSVVKSVIGDRDLAEDAVQEAFVDLWLKAARFDPSKSSEAGFVALVARRRAIDAVRRRARRTRDVGQEDPNVVAVEHEGHAGVDRDDEVELVYSVLAELRPEQQRVLRLSLLDGLSHSQISEHTGMPLGTVKTHARRGLSQAREILESRRAAPGAGGRA</sequence>